<feature type="transmembrane region" description="Helical" evidence="7">
    <location>
        <begin position="97"/>
        <end position="119"/>
    </location>
</feature>
<accession>A0A1B4VBG5</accession>
<dbReference type="Pfam" id="PF21088">
    <property type="entry name" value="MS_channel_1st"/>
    <property type="match status" value="1"/>
</dbReference>
<dbReference type="SUPFAM" id="SSF50182">
    <property type="entry name" value="Sm-like ribonucleoproteins"/>
    <property type="match status" value="1"/>
</dbReference>
<dbReference type="OrthoDB" id="6500477at2"/>
<dbReference type="Gene3D" id="1.10.287.1260">
    <property type="match status" value="1"/>
</dbReference>
<keyword evidence="4 7" id="KW-0812">Transmembrane</keyword>
<dbReference type="SUPFAM" id="SSF82689">
    <property type="entry name" value="Mechanosensitive channel protein MscS (YggB), C-terminal domain"/>
    <property type="match status" value="1"/>
</dbReference>
<dbReference type="Gene3D" id="3.30.70.100">
    <property type="match status" value="1"/>
</dbReference>
<evidence type="ECO:0000259" key="9">
    <source>
        <dbReference type="Pfam" id="PF21082"/>
    </source>
</evidence>
<evidence type="ECO:0000259" key="8">
    <source>
        <dbReference type="Pfam" id="PF00924"/>
    </source>
</evidence>
<dbReference type="PANTHER" id="PTHR30460:SF0">
    <property type="entry name" value="MODERATE CONDUCTANCE MECHANOSENSITIVE CHANNEL YBIO"/>
    <property type="match status" value="1"/>
</dbReference>
<feature type="domain" description="Mechanosensitive ion channel MscS" evidence="8">
    <location>
        <begin position="117"/>
        <end position="180"/>
    </location>
</feature>
<reference evidence="11 12" key="1">
    <citation type="submission" date="2015-08" db="EMBL/GenBank/DDBJ databases">
        <title>Complete genome sequence of Sulfurifustis variabilis.</title>
        <authorList>
            <person name="Miura A."/>
            <person name="Kojima H."/>
            <person name="Fukui M."/>
        </authorList>
    </citation>
    <scope>NUCLEOTIDE SEQUENCE [LARGE SCALE GENOMIC DNA]</scope>
    <source>
        <strain evidence="12">skN76</strain>
    </source>
</reference>
<keyword evidence="3" id="KW-1003">Cell membrane</keyword>
<evidence type="ECO:0000256" key="2">
    <source>
        <dbReference type="ARBA" id="ARBA00008017"/>
    </source>
</evidence>
<proteinExistence type="inferred from homology"/>
<dbReference type="InterPro" id="IPR006685">
    <property type="entry name" value="MscS_channel_2nd"/>
</dbReference>
<evidence type="ECO:0000256" key="5">
    <source>
        <dbReference type="ARBA" id="ARBA00022989"/>
    </source>
</evidence>
<evidence type="ECO:0000259" key="10">
    <source>
        <dbReference type="Pfam" id="PF21088"/>
    </source>
</evidence>
<dbReference type="Pfam" id="PF21082">
    <property type="entry name" value="MS_channel_3rd"/>
    <property type="match status" value="1"/>
</dbReference>
<keyword evidence="12" id="KW-1185">Reference proteome</keyword>
<name>A0A1B4VBG5_9GAMM</name>
<evidence type="ECO:0000313" key="11">
    <source>
        <dbReference type="EMBL" id="BAU47971.1"/>
    </source>
</evidence>
<gene>
    <name evidence="11" type="ORF">SVA_1406</name>
</gene>
<dbReference type="PANTHER" id="PTHR30460">
    <property type="entry name" value="MODERATE CONDUCTANCE MECHANOSENSITIVE CHANNEL YBIO"/>
    <property type="match status" value="1"/>
</dbReference>
<protein>
    <submittedName>
        <fullName evidence="11">Small mechanosensitive ion channel protein MscS</fullName>
    </submittedName>
</protein>
<dbReference type="AlphaFoldDB" id="A0A1B4VBG5"/>
<dbReference type="KEGG" id="sva:SVA_1406"/>
<evidence type="ECO:0000256" key="3">
    <source>
        <dbReference type="ARBA" id="ARBA00022475"/>
    </source>
</evidence>
<dbReference type="InterPro" id="IPR010920">
    <property type="entry name" value="LSM_dom_sf"/>
</dbReference>
<dbReference type="Proteomes" id="UP000218899">
    <property type="component" value="Chromosome"/>
</dbReference>
<dbReference type="SUPFAM" id="SSF82861">
    <property type="entry name" value="Mechanosensitive channel protein MscS (YggB), transmembrane region"/>
    <property type="match status" value="1"/>
</dbReference>
<dbReference type="InterPro" id="IPR049142">
    <property type="entry name" value="MS_channel_1st"/>
</dbReference>
<evidence type="ECO:0000313" key="12">
    <source>
        <dbReference type="Proteomes" id="UP000218899"/>
    </source>
</evidence>
<feature type="domain" description="Mechanosensitive ion channel transmembrane helices 2/3" evidence="10">
    <location>
        <begin position="77"/>
        <end position="116"/>
    </location>
</feature>
<dbReference type="EMBL" id="AP014936">
    <property type="protein sequence ID" value="BAU47971.1"/>
    <property type="molecule type" value="Genomic_DNA"/>
</dbReference>
<organism evidence="11 12">
    <name type="scientific">Sulfurifustis variabilis</name>
    <dbReference type="NCBI Taxonomy" id="1675686"/>
    <lineage>
        <taxon>Bacteria</taxon>
        <taxon>Pseudomonadati</taxon>
        <taxon>Pseudomonadota</taxon>
        <taxon>Gammaproteobacteria</taxon>
        <taxon>Acidiferrobacterales</taxon>
        <taxon>Acidiferrobacteraceae</taxon>
        <taxon>Sulfurifustis</taxon>
    </lineage>
</organism>
<dbReference type="InterPro" id="IPR023408">
    <property type="entry name" value="MscS_beta-dom_sf"/>
</dbReference>
<dbReference type="GO" id="GO:0005886">
    <property type="term" value="C:plasma membrane"/>
    <property type="evidence" value="ECO:0007669"/>
    <property type="project" value="UniProtKB-SubCell"/>
</dbReference>
<evidence type="ECO:0000256" key="4">
    <source>
        <dbReference type="ARBA" id="ARBA00022692"/>
    </source>
</evidence>
<dbReference type="InterPro" id="IPR045276">
    <property type="entry name" value="YbiO_bact"/>
</dbReference>
<dbReference type="Pfam" id="PF00924">
    <property type="entry name" value="MS_channel_2nd"/>
    <property type="match status" value="1"/>
</dbReference>
<dbReference type="InterPro" id="IPR011066">
    <property type="entry name" value="MscS_channel_C_sf"/>
</dbReference>
<evidence type="ECO:0000256" key="6">
    <source>
        <dbReference type="ARBA" id="ARBA00023136"/>
    </source>
</evidence>
<comment type="similarity">
    <text evidence="2">Belongs to the MscS (TC 1.A.23) family.</text>
</comment>
<evidence type="ECO:0000256" key="1">
    <source>
        <dbReference type="ARBA" id="ARBA00004651"/>
    </source>
</evidence>
<feature type="transmembrane region" description="Helical" evidence="7">
    <location>
        <begin position="72"/>
        <end position="91"/>
    </location>
</feature>
<dbReference type="Gene3D" id="2.30.30.60">
    <property type="match status" value="1"/>
</dbReference>
<comment type="subcellular location">
    <subcellularLocation>
        <location evidence="1">Cell membrane</location>
        <topology evidence="1">Multi-pass membrane protein</topology>
    </subcellularLocation>
</comment>
<keyword evidence="6 7" id="KW-0472">Membrane</keyword>
<feature type="domain" description="Mechanosensitive ion channel MscS C-terminal" evidence="9">
    <location>
        <begin position="188"/>
        <end position="275"/>
    </location>
</feature>
<dbReference type="RefSeq" id="WP_096460528.1">
    <property type="nucleotide sequence ID" value="NZ_AP014936.1"/>
</dbReference>
<sequence length="304" mass="33850">MEVLERAFDKIDWDQVWTALWHIVLILLVAWIAMQAAKFALGRLESVLIRRGEAAGEVPTESRKRAETLARLLEQGVLILLWVMAVLVILLEIGVEIAPLIAGAGVVGLAVGFGAQNLVKDVISGFFMILENQIRVGDVVVVNGTGGLVEMINFRTLMLRDLSGTVHIIPNGSIETLANMTYVWSAYVLDVGVAYKENTDRVVEIMRAVSAELRRDERFGPNMLEDIEVFGVDKFDDSAVVIKARIKTLPIKQWEVGREYRRRLKQAFDREGIEIPFPHRSIYFGEASKPILAEVRAGQPAANA</sequence>
<evidence type="ECO:0000256" key="7">
    <source>
        <dbReference type="SAM" id="Phobius"/>
    </source>
</evidence>
<dbReference type="InterPro" id="IPR049278">
    <property type="entry name" value="MS_channel_C"/>
</dbReference>
<keyword evidence="5 7" id="KW-1133">Transmembrane helix</keyword>
<dbReference type="GO" id="GO:0008381">
    <property type="term" value="F:mechanosensitive monoatomic ion channel activity"/>
    <property type="evidence" value="ECO:0007669"/>
    <property type="project" value="InterPro"/>
</dbReference>
<feature type="transmembrane region" description="Helical" evidence="7">
    <location>
        <begin position="20"/>
        <end position="41"/>
    </location>
</feature>
<dbReference type="InterPro" id="IPR011014">
    <property type="entry name" value="MscS_channel_TM-2"/>
</dbReference>